<evidence type="ECO:0000256" key="4">
    <source>
        <dbReference type="ARBA" id="ARBA00022927"/>
    </source>
</evidence>
<dbReference type="RefSeq" id="XP_015058354.1">
    <property type="nucleotide sequence ID" value="XM_015202868.2"/>
</dbReference>
<keyword evidence="5" id="KW-0811">Translocation</keyword>
<evidence type="ECO:0000256" key="2">
    <source>
        <dbReference type="ARBA" id="ARBA00022448"/>
    </source>
</evidence>
<proteinExistence type="predicted"/>
<dbReference type="Proteomes" id="UP000694930">
    <property type="component" value="Chromosome 11"/>
</dbReference>
<evidence type="ECO:0000256" key="7">
    <source>
        <dbReference type="ARBA" id="ARBA00023242"/>
    </source>
</evidence>
<protein>
    <submittedName>
        <fullName evidence="9">Nuclear pore complex protein NUP88 isoform X2</fullName>
    </submittedName>
</protein>
<dbReference type="InterPro" id="IPR036322">
    <property type="entry name" value="WD40_repeat_dom_sf"/>
</dbReference>
<sequence length="695" mass="78230">MRYNFEEEDGGRQSEDVEWLPLQHHPVFSTPPDRDRDGDRALTLPKNLLAWDGASRLYFWDSYKTCLHRLSVRLGEPDPTSLLAASPSKVLQADVQLNSEVQRISINRNGSALFLVGLDGLYVMYLYGRTSTKESTIICRTVLVGSEIYFDRNNAIRTLKVCWHPYSDTHLGILSSDSVFRVFDLSSALGQPEQEYYLQPVEPGSSHNATAICPVDFSFGGDHMWDRFSVFILFSDGSVYILCPVVPFGSVYKWESVLELYSDAHMFGLKSANSKAVKNSNLAISWLGATFPELTREEVHAENAAVLRAQPYALFDASISLQGPLSKVSHGVEDDSVHPPVYEGRAVSFLYDLVSKDSILVTAWSRGQLQIDALADEVQPVWKTRGKEDMMRSPSVHPVLSTSQGEASSASPLSGFLALSDSFGDSWIVGLTPSNECIMVEMETWNTLLPPIIDKVDKLIGAEVPKDTDSTIISKELLTGPRVVLLPPSSPHLRSVSADSIEGRSTLHQYFKLFHENYVEYAHKVYFELQHHAPHVKKIIDDQYSRLCKAQQKILEVERKQEKIEDRVEHAVRFHGELEERLQSLRHLPAAHKTSLSKAEREFKSELDRFRGVELDALRSSIEAVNARLKRYTHSLQPSQSNEERQVSVRRKVRVQENEMSLLKASLEKLSVMNSENAKKVKVVESALKGREIGT</sequence>
<gene>
    <name evidence="9" type="primary">LOC107004603</name>
</gene>
<dbReference type="PANTHER" id="PTHR13257">
    <property type="entry name" value="NUCLEOPORIN NUP84-RELATED"/>
    <property type="match status" value="1"/>
</dbReference>
<evidence type="ECO:0000256" key="3">
    <source>
        <dbReference type="ARBA" id="ARBA00022816"/>
    </source>
</evidence>
<reference evidence="9" key="2">
    <citation type="submission" date="2025-08" db="UniProtKB">
        <authorList>
            <consortium name="RefSeq"/>
        </authorList>
    </citation>
    <scope>IDENTIFICATION</scope>
</reference>
<evidence type="ECO:0000313" key="8">
    <source>
        <dbReference type="Proteomes" id="UP000694930"/>
    </source>
</evidence>
<dbReference type="SUPFAM" id="SSF50978">
    <property type="entry name" value="WD40 repeat-like"/>
    <property type="match status" value="1"/>
</dbReference>
<keyword evidence="6" id="KW-0906">Nuclear pore complex</keyword>
<keyword evidence="3" id="KW-0509">mRNA transport</keyword>
<dbReference type="PANTHER" id="PTHR13257:SF0">
    <property type="entry name" value="NUCLEAR PORE COMPLEX PROTEIN NUP88"/>
    <property type="match status" value="1"/>
</dbReference>
<keyword evidence="4" id="KW-0653">Protein transport</keyword>
<accession>A0ABM1FKT7</accession>
<dbReference type="InterPro" id="IPR037700">
    <property type="entry name" value="NUP88/NUP82"/>
</dbReference>
<dbReference type="InterPro" id="IPR019321">
    <property type="entry name" value="Nucleoporin_Nup88"/>
</dbReference>
<evidence type="ECO:0000313" key="9">
    <source>
        <dbReference type="RefSeq" id="XP_015058354.1"/>
    </source>
</evidence>
<comment type="subcellular location">
    <subcellularLocation>
        <location evidence="1">Nucleus</location>
        <location evidence="1">Nuclear pore complex</location>
    </subcellularLocation>
</comment>
<keyword evidence="7" id="KW-0539">Nucleus</keyword>
<name>A0ABM1FKT7_SOLPN</name>
<organism evidence="8 9">
    <name type="scientific">Solanum pennellii</name>
    <name type="common">Tomato</name>
    <name type="synonym">Lycopersicon pennellii</name>
    <dbReference type="NCBI Taxonomy" id="28526"/>
    <lineage>
        <taxon>Eukaryota</taxon>
        <taxon>Viridiplantae</taxon>
        <taxon>Streptophyta</taxon>
        <taxon>Embryophyta</taxon>
        <taxon>Tracheophyta</taxon>
        <taxon>Spermatophyta</taxon>
        <taxon>Magnoliopsida</taxon>
        <taxon>eudicotyledons</taxon>
        <taxon>Gunneridae</taxon>
        <taxon>Pentapetalae</taxon>
        <taxon>asterids</taxon>
        <taxon>lamiids</taxon>
        <taxon>Solanales</taxon>
        <taxon>Solanaceae</taxon>
        <taxon>Solanoideae</taxon>
        <taxon>Solaneae</taxon>
        <taxon>Solanum</taxon>
        <taxon>Solanum subgen. Lycopersicon</taxon>
    </lineage>
</organism>
<evidence type="ECO:0000256" key="5">
    <source>
        <dbReference type="ARBA" id="ARBA00023010"/>
    </source>
</evidence>
<reference evidence="8" key="1">
    <citation type="journal article" date="2014" name="Nat. Genet.">
        <title>The genome of the stress-tolerant wild tomato species Solanum pennellii.</title>
        <authorList>
            <person name="Bolger A."/>
            <person name="Scossa F."/>
            <person name="Bolger M.E."/>
            <person name="Lanz C."/>
            <person name="Maumus F."/>
            <person name="Tohge T."/>
            <person name="Quesneville H."/>
            <person name="Alseekh S."/>
            <person name="Sorensen I."/>
            <person name="Lichtenstein G."/>
            <person name="Fich E.A."/>
            <person name="Conte M."/>
            <person name="Keller H."/>
            <person name="Schneeberger K."/>
            <person name="Schwacke R."/>
            <person name="Ofner I."/>
            <person name="Vrebalov J."/>
            <person name="Xu Y."/>
            <person name="Osorio S."/>
            <person name="Aflitos S.A."/>
            <person name="Schijlen E."/>
            <person name="Jimenez-Gomez J.M."/>
            <person name="Ryngajllo M."/>
            <person name="Kimura S."/>
            <person name="Kumar R."/>
            <person name="Koenig D."/>
            <person name="Headland L.R."/>
            <person name="Maloof J.N."/>
            <person name="Sinha N."/>
            <person name="van Ham R.C."/>
            <person name="Lankhorst R.K."/>
            <person name="Mao L."/>
            <person name="Vogel A."/>
            <person name="Arsova B."/>
            <person name="Panstruga R."/>
            <person name="Fei Z."/>
            <person name="Rose J.K."/>
            <person name="Zamir D."/>
            <person name="Carrari F."/>
            <person name="Giovannoni J.J."/>
            <person name="Weigel D."/>
            <person name="Usadel B."/>
            <person name="Fernie A.R."/>
        </authorList>
    </citation>
    <scope>NUCLEOTIDE SEQUENCE [LARGE SCALE GENOMIC DNA]</scope>
    <source>
        <strain evidence="8">cv. LA0716</strain>
    </source>
</reference>
<dbReference type="Pfam" id="PF10168">
    <property type="entry name" value="Nup88"/>
    <property type="match status" value="2"/>
</dbReference>
<keyword evidence="2" id="KW-0813">Transport</keyword>
<evidence type="ECO:0000256" key="1">
    <source>
        <dbReference type="ARBA" id="ARBA00004567"/>
    </source>
</evidence>
<evidence type="ECO:0000256" key="6">
    <source>
        <dbReference type="ARBA" id="ARBA00023132"/>
    </source>
</evidence>
<keyword evidence="8" id="KW-1185">Reference proteome</keyword>
<dbReference type="GeneID" id="107004603"/>